<name>A0A9J6ZL70_9BACL</name>
<sequence length="556" mass="62073">MKRNKLGVLLLTTTILLTSILAGCSESSNKPASTNKPTSTPAGQEQGEEAVTTFKLGEEPVNFSYYVHYDWWTTEPWGVNPNSKWVTDNLKVNVTPIQSGGAAEQKLSTMIVSGELPGAIMMDRGQEVERLRSAGVLVPLDDYLDKYPNLKRLAGEETLNMLRSEDGKLYQFPNWYTSAPNGNGGWVVNTKIYKELGEPKLETFDDLYEYLKLVKANYKNVVPLEVGRKASGLDAMFAGFAEDSPVSYAQMKAYPEGNELKSILENDAWVETMVYSNKLFREGLMTQDALTQTNDQVQEKLNSGRVAVIIGTNTTNEGREGNNAWKSIDPDGGYHMIWPIHKEGVDKNKVYPNGYNTLGWNVNVITTSAENPEGIFAYLDWMTGEEGQRIMFFGPQGLYYDEIDEDGSPIPNDAWYNTADDVKDEQKLEAYVWAGNATFVDTAKTKIELALPEDKRNWGVTAQTNVAWKTSKNVTEFNNIDPAPDTDLGIIQKQVADGEAGIITEYVGKILFAKSEADVLALIEQAKKETVQLGYNDALKYRTEKWQENVKRTNAN</sequence>
<accession>A0A9J6ZL70</accession>
<organism evidence="3 4">
    <name type="scientific">Candidatus Pristimantibacillus lignocellulolyticus</name>
    <dbReference type="NCBI Taxonomy" id="2994561"/>
    <lineage>
        <taxon>Bacteria</taxon>
        <taxon>Bacillati</taxon>
        <taxon>Bacillota</taxon>
        <taxon>Bacilli</taxon>
        <taxon>Bacillales</taxon>
        <taxon>Paenibacillaceae</taxon>
        <taxon>Candidatus Pristimantibacillus</taxon>
    </lineage>
</organism>
<evidence type="ECO:0000256" key="2">
    <source>
        <dbReference type="SAM" id="SignalP"/>
    </source>
</evidence>
<dbReference type="InterPro" id="IPR006059">
    <property type="entry name" value="SBP"/>
</dbReference>
<evidence type="ECO:0000256" key="1">
    <source>
        <dbReference type="SAM" id="MobiDB-lite"/>
    </source>
</evidence>
<dbReference type="Pfam" id="PF01547">
    <property type="entry name" value="SBP_bac_1"/>
    <property type="match status" value="1"/>
</dbReference>
<keyword evidence="2" id="KW-0732">Signal</keyword>
<dbReference type="SUPFAM" id="SSF53850">
    <property type="entry name" value="Periplasmic binding protein-like II"/>
    <property type="match status" value="1"/>
</dbReference>
<feature type="region of interest" description="Disordered" evidence="1">
    <location>
        <begin position="25"/>
        <end position="48"/>
    </location>
</feature>
<feature type="chain" id="PRO_5039937690" evidence="2">
    <location>
        <begin position="25"/>
        <end position="556"/>
    </location>
</feature>
<dbReference type="PANTHER" id="PTHR43649">
    <property type="entry name" value="ARABINOSE-BINDING PROTEIN-RELATED"/>
    <property type="match status" value="1"/>
</dbReference>
<feature type="compositionally biased region" description="Polar residues" evidence="1">
    <location>
        <begin position="25"/>
        <end position="43"/>
    </location>
</feature>
<protein>
    <submittedName>
        <fullName evidence="3">Extracellular solute-binding protein</fullName>
    </submittedName>
</protein>
<dbReference type="PROSITE" id="PS51257">
    <property type="entry name" value="PROKAR_LIPOPROTEIN"/>
    <property type="match status" value="1"/>
</dbReference>
<evidence type="ECO:0000313" key="3">
    <source>
        <dbReference type="EMBL" id="URN96719.1"/>
    </source>
</evidence>
<gene>
    <name evidence="3" type="ORF">NAG76_11035</name>
</gene>
<dbReference type="EMBL" id="CP097899">
    <property type="protein sequence ID" value="URN96719.1"/>
    <property type="molecule type" value="Genomic_DNA"/>
</dbReference>
<dbReference type="KEGG" id="plig:NAG76_11035"/>
<dbReference type="Gene3D" id="3.40.190.10">
    <property type="entry name" value="Periplasmic binding protein-like II"/>
    <property type="match status" value="2"/>
</dbReference>
<feature type="signal peptide" evidence="2">
    <location>
        <begin position="1"/>
        <end position="24"/>
    </location>
</feature>
<dbReference type="Proteomes" id="UP001056756">
    <property type="component" value="Chromosome"/>
</dbReference>
<dbReference type="PANTHER" id="PTHR43649:SF12">
    <property type="entry name" value="DIACETYLCHITOBIOSE BINDING PROTEIN DASA"/>
    <property type="match status" value="1"/>
</dbReference>
<dbReference type="AlphaFoldDB" id="A0A9J6ZL70"/>
<proteinExistence type="predicted"/>
<evidence type="ECO:0000313" key="4">
    <source>
        <dbReference type="Proteomes" id="UP001056756"/>
    </source>
</evidence>
<dbReference type="InterPro" id="IPR050490">
    <property type="entry name" value="Bact_solute-bd_prot1"/>
</dbReference>
<reference evidence="3" key="1">
    <citation type="submission" date="2022-05" db="EMBL/GenBank/DDBJ databases">
        <title>Novel bacterial taxa in a minimal lignocellulolytic consortium and its capacity to transform plastics disclosed by genome-resolved metagenomics.</title>
        <authorList>
            <person name="Rodriguez C.A.D."/>
            <person name="Diaz-Garcia L."/>
            <person name="Herrera K."/>
            <person name="Tarazona N.A."/>
            <person name="Sproer C."/>
            <person name="Overmann J."/>
            <person name="Jimenez D.J."/>
        </authorList>
    </citation>
    <scope>NUCLEOTIDE SEQUENCE</scope>
    <source>
        <strain evidence="3">MAG5</strain>
    </source>
</reference>